<dbReference type="PANTHER" id="PTHR23268">
    <property type="entry name" value="T-CELL RECEPTOR BETA CHAIN"/>
    <property type="match status" value="1"/>
</dbReference>
<organism evidence="5 6">
    <name type="scientific">Onychostoma macrolepis</name>
    <dbReference type="NCBI Taxonomy" id="369639"/>
    <lineage>
        <taxon>Eukaryota</taxon>
        <taxon>Metazoa</taxon>
        <taxon>Chordata</taxon>
        <taxon>Craniata</taxon>
        <taxon>Vertebrata</taxon>
        <taxon>Euteleostomi</taxon>
        <taxon>Actinopterygii</taxon>
        <taxon>Neopterygii</taxon>
        <taxon>Teleostei</taxon>
        <taxon>Ostariophysi</taxon>
        <taxon>Cypriniformes</taxon>
        <taxon>Cyprinidae</taxon>
        <taxon>Acrossocheilinae</taxon>
        <taxon>Onychostoma</taxon>
    </lineage>
</organism>
<evidence type="ECO:0000313" key="5">
    <source>
        <dbReference type="EMBL" id="KAF4102513.1"/>
    </source>
</evidence>
<keyword evidence="2" id="KW-0391">Immunity</keyword>
<dbReference type="InterPro" id="IPR013106">
    <property type="entry name" value="Ig_V-set"/>
</dbReference>
<evidence type="ECO:0000313" key="6">
    <source>
        <dbReference type="Proteomes" id="UP000579812"/>
    </source>
</evidence>
<comment type="caution">
    <text evidence="5">The sequence shown here is derived from an EMBL/GenBank/DDBJ whole genome shotgun (WGS) entry which is preliminary data.</text>
</comment>
<evidence type="ECO:0000256" key="2">
    <source>
        <dbReference type="ARBA" id="ARBA00022859"/>
    </source>
</evidence>
<evidence type="ECO:0000256" key="3">
    <source>
        <dbReference type="SAM" id="SignalP"/>
    </source>
</evidence>
<proteinExistence type="predicted"/>
<evidence type="ECO:0000256" key="1">
    <source>
        <dbReference type="ARBA" id="ARBA00022729"/>
    </source>
</evidence>
<dbReference type="InterPro" id="IPR036179">
    <property type="entry name" value="Ig-like_dom_sf"/>
</dbReference>
<accession>A0A7J6C729</accession>
<dbReference type="AlphaFoldDB" id="A0A7J6C729"/>
<dbReference type="Proteomes" id="UP000579812">
    <property type="component" value="Unassembled WGS sequence"/>
</dbReference>
<feature type="chain" id="PRO_5029710231" description="Immunoglobulin V-set domain-containing protein" evidence="3">
    <location>
        <begin position="21"/>
        <end position="221"/>
    </location>
</feature>
<dbReference type="GO" id="GO:0005886">
    <property type="term" value="C:plasma membrane"/>
    <property type="evidence" value="ECO:0007669"/>
    <property type="project" value="TreeGrafter"/>
</dbReference>
<protein>
    <recommendedName>
        <fullName evidence="4">Immunoglobulin V-set domain-containing protein</fullName>
    </recommendedName>
</protein>
<evidence type="ECO:0000259" key="4">
    <source>
        <dbReference type="Pfam" id="PF07686"/>
    </source>
</evidence>
<feature type="domain" description="Immunoglobulin V-set" evidence="4">
    <location>
        <begin position="28"/>
        <end position="108"/>
    </location>
</feature>
<dbReference type="Gene3D" id="2.60.40.10">
    <property type="entry name" value="Immunoglobulins"/>
    <property type="match status" value="1"/>
</dbReference>
<feature type="signal peptide" evidence="3">
    <location>
        <begin position="1"/>
        <end position="20"/>
    </location>
</feature>
<name>A0A7J6C729_9TELE</name>
<dbReference type="EMBL" id="JAAMOB010000017">
    <property type="protein sequence ID" value="KAF4102513.1"/>
    <property type="molecule type" value="Genomic_DNA"/>
</dbReference>
<dbReference type="GO" id="GO:0002376">
    <property type="term" value="P:immune system process"/>
    <property type="evidence" value="ECO:0007669"/>
    <property type="project" value="UniProtKB-KW"/>
</dbReference>
<keyword evidence="1 3" id="KW-0732">Signal</keyword>
<keyword evidence="6" id="KW-1185">Reference proteome</keyword>
<gene>
    <name evidence="5" type="ORF">G5714_017313</name>
</gene>
<dbReference type="Pfam" id="PF07686">
    <property type="entry name" value="V-set"/>
    <property type="match status" value="1"/>
</dbReference>
<dbReference type="InterPro" id="IPR013783">
    <property type="entry name" value="Ig-like_fold"/>
</dbReference>
<sequence length="221" mass="24603">MTRGFIALILILHWSQGTEGGDDVIQKPVILWEPKNGSASLSCKHNKGSSYYQMYWYRQRPGETMRLIVFTVAGSDPEFGDVDKKKFEAQKSDAESGSLKVKDLDPDDITSSLLCLYFITAEILTLLQRADMMNAFLIRSACLLWLTVANHAKTVLQSPDDLVKSQTESAVIFCSHKIQFYDQMLCSASPAKGSGFDLLPTLSFGLQVLLLMAVLIKDPQI</sequence>
<reference evidence="5 6" key="1">
    <citation type="submission" date="2020-04" db="EMBL/GenBank/DDBJ databases">
        <title>Chromosome-level genome assembly of a cyprinid fish Onychostoma macrolepis by integration of Nanopore Sequencing, Bionano and Hi-C technology.</title>
        <authorList>
            <person name="Wang D."/>
        </authorList>
    </citation>
    <scope>NUCLEOTIDE SEQUENCE [LARGE SCALE GENOMIC DNA]</scope>
    <source>
        <strain evidence="5">SWU-2019</strain>
        <tissue evidence="5">Muscle</tissue>
    </source>
</reference>
<dbReference type="InterPro" id="IPR050413">
    <property type="entry name" value="TCR_beta_variable"/>
</dbReference>
<dbReference type="PANTHER" id="PTHR23268:SF102">
    <property type="entry name" value="IMMUNOGLOBULIN V-SET DOMAIN-CONTAINING PROTEIN"/>
    <property type="match status" value="1"/>
</dbReference>
<dbReference type="GO" id="GO:0007166">
    <property type="term" value="P:cell surface receptor signaling pathway"/>
    <property type="evidence" value="ECO:0007669"/>
    <property type="project" value="TreeGrafter"/>
</dbReference>
<dbReference type="SUPFAM" id="SSF48726">
    <property type="entry name" value="Immunoglobulin"/>
    <property type="match status" value="1"/>
</dbReference>